<feature type="region of interest" description="Disordered" evidence="7">
    <location>
        <begin position="109"/>
        <end position="130"/>
    </location>
</feature>
<evidence type="ECO:0000256" key="5">
    <source>
        <dbReference type="PROSITE-ProRule" id="PRU00520"/>
    </source>
</evidence>
<proteinExistence type="inferred from homology"/>
<dbReference type="OMA" id="QECSYKS"/>
<dbReference type="PhylomeDB" id="B4GWI1"/>
<keyword evidence="3" id="KW-0378">Hydrolase</keyword>
<dbReference type="EC" id="3.6.1.7" evidence="2"/>
<evidence type="ECO:0000256" key="4">
    <source>
        <dbReference type="ARBA" id="ARBA00047645"/>
    </source>
</evidence>
<evidence type="ECO:0000256" key="1">
    <source>
        <dbReference type="ARBA" id="ARBA00005614"/>
    </source>
</evidence>
<protein>
    <recommendedName>
        <fullName evidence="2">acylphosphatase</fullName>
        <ecNumber evidence="2">3.6.1.7</ecNumber>
    </recommendedName>
</protein>
<dbReference type="PANTHER" id="PTHR10029">
    <property type="entry name" value="ACYLPHOSPHATASE"/>
    <property type="match status" value="1"/>
</dbReference>
<dbReference type="PROSITE" id="PS51160">
    <property type="entry name" value="ACYLPHOSPHATASE_3"/>
    <property type="match status" value="1"/>
</dbReference>
<evidence type="ECO:0000256" key="3">
    <source>
        <dbReference type="ARBA" id="ARBA00022801"/>
    </source>
</evidence>
<dbReference type="eggNOG" id="KOG3360">
    <property type="taxonomic scope" value="Eukaryota"/>
</dbReference>
<dbReference type="OrthoDB" id="7961613at2759"/>
<dbReference type="InterPro" id="IPR001792">
    <property type="entry name" value="Acylphosphatase-like_dom"/>
</dbReference>
<dbReference type="EMBL" id="CH479194">
    <property type="protein sequence ID" value="EDW27065.1"/>
    <property type="molecule type" value="Genomic_DNA"/>
</dbReference>
<evidence type="ECO:0000256" key="7">
    <source>
        <dbReference type="SAM" id="MobiDB-lite"/>
    </source>
</evidence>
<evidence type="ECO:0000256" key="2">
    <source>
        <dbReference type="ARBA" id="ARBA00012150"/>
    </source>
</evidence>
<dbReference type="GO" id="GO:0003998">
    <property type="term" value="F:acylphosphatase activity"/>
    <property type="evidence" value="ECO:0007669"/>
    <property type="project" value="UniProtKB-EC"/>
</dbReference>
<organism evidence="10">
    <name type="scientific">Drosophila persimilis</name>
    <name type="common">Fruit fly</name>
    <dbReference type="NCBI Taxonomy" id="7234"/>
    <lineage>
        <taxon>Eukaryota</taxon>
        <taxon>Metazoa</taxon>
        <taxon>Ecdysozoa</taxon>
        <taxon>Arthropoda</taxon>
        <taxon>Hexapoda</taxon>
        <taxon>Insecta</taxon>
        <taxon>Pterygota</taxon>
        <taxon>Neoptera</taxon>
        <taxon>Endopterygota</taxon>
        <taxon>Diptera</taxon>
        <taxon>Brachycera</taxon>
        <taxon>Muscomorpha</taxon>
        <taxon>Ephydroidea</taxon>
        <taxon>Drosophilidae</taxon>
        <taxon>Drosophila</taxon>
        <taxon>Sophophora</taxon>
    </lineage>
</organism>
<keyword evidence="10" id="KW-1185">Reference proteome</keyword>
<accession>B4GWI1</accession>
<dbReference type="HOGENOM" id="CLU_2199655_0_0_1"/>
<dbReference type="Pfam" id="PF00708">
    <property type="entry name" value="Acylphosphatase"/>
    <property type="match status" value="1"/>
</dbReference>
<dbReference type="PANTHER" id="PTHR10029:SF3">
    <property type="entry name" value="ACYLPHOSPHATASE-RELATED"/>
    <property type="match status" value="1"/>
</dbReference>
<dbReference type="InterPro" id="IPR036046">
    <property type="entry name" value="Acylphosphatase-like_dom_sf"/>
</dbReference>
<name>B4GWI1_DROPE</name>
<dbReference type="AlphaFoldDB" id="B4GWI1"/>
<comment type="similarity">
    <text evidence="1 6">Belongs to the acylphosphatase family.</text>
</comment>
<evidence type="ECO:0000256" key="6">
    <source>
        <dbReference type="RuleBase" id="RU004168"/>
    </source>
</evidence>
<dbReference type="Gene3D" id="3.30.70.100">
    <property type="match status" value="1"/>
</dbReference>
<sequence length="130" mass="14318">MSEAKAEAKAETKGMVMMSCDFQIKGQIPKEAFELFAAAQAQILGLRGYIMQVSENCFQGQLQGPQLVIETFKQVILSVAEYVAAVKEFVITNLTAIQECSYKTFEVKSTDDCDPQCATTAEPKAQDEPH</sequence>
<feature type="domain" description="Acylphosphatase-like" evidence="8">
    <location>
        <begin position="19"/>
        <end position="109"/>
    </location>
</feature>
<evidence type="ECO:0000259" key="8">
    <source>
        <dbReference type="PROSITE" id="PS51160"/>
    </source>
</evidence>
<comment type="caution">
    <text evidence="5">Lacks conserved residue(s) required for the propagation of feature annotation.</text>
</comment>
<dbReference type="InterPro" id="IPR020456">
    <property type="entry name" value="Acylphosphatase"/>
</dbReference>
<dbReference type="Proteomes" id="UP000008744">
    <property type="component" value="Unassembled WGS sequence"/>
</dbReference>
<evidence type="ECO:0000313" key="10">
    <source>
        <dbReference type="Proteomes" id="UP000008744"/>
    </source>
</evidence>
<dbReference type="SUPFAM" id="SSF54975">
    <property type="entry name" value="Acylphosphatase/BLUF domain-like"/>
    <property type="match status" value="1"/>
</dbReference>
<comment type="catalytic activity">
    <reaction evidence="4">
        <text>an acyl phosphate + H2O = a carboxylate + phosphate + H(+)</text>
        <dbReference type="Rhea" id="RHEA:14965"/>
        <dbReference type="ChEBI" id="CHEBI:15377"/>
        <dbReference type="ChEBI" id="CHEBI:15378"/>
        <dbReference type="ChEBI" id="CHEBI:29067"/>
        <dbReference type="ChEBI" id="CHEBI:43474"/>
        <dbReference type="ChEBI" id="CHEBI:59918"/>
        <dbReference type="EC" id="3.6.1.7"/>
    </reaction>
</comment>
<evidence type="ECO:0000313" key="9">
    <source>
        <dbReference type="EMBL" id="EDW27065.1"/>
    </source>
</evidence>
<reference evidence="9 10" key="1">
    <citation type="journal article" date="2007" name="Nature">
        <title>Evolution of genes and genomes on the Drosophila phylogeny.</title>
        <authorList>
            <consortium name="Drosophila 12 Genomes Consortium"/>
            <person name="Clark A.G."/>
            <person name="Eisen M.B."/>
            <person name="Smith D.R."/>
            <person name="Bergman C.M."/>
            <person name="Oliver B."/>
            <person name="Markow T.A."/>
            <person name="Kaufman T.C."/>
            <person name="Kellis M."/>
            <person name="Gelbart W."/>
            <person name="Iyer V.N."/>
            <person name="Pollard D.A."/>
            <person name="Sackton T.B."/>
            <person name="Larracuente A.M."/>
            <person name="Singh N.D."/>
            <person name="Abad J.P."/>
            <person name="Abt D.N."/>
            <person name="Adryan B."/>
            <person name="Aguade M."/>
            <person name="Akashi H."/>
            <person name="Anderson W.W."/>
            <person name="Aquadro C.F."/>
            <person name="Ardell D.H."/>
            <person name="Arguello R."/>
            <person name="Artieri C.G."/>
            <person name="Barbash D.A."/>
            <person name="Barker D."/>
            <person name="Barsanti P."/>
            <person name="Batterham P."/>
            <person name="Batzoglou S."/>
            <person name="Begun D."/>
            <person name="Bhutkar A."/>
            <person name="Blanco E."/>
            <person name="Bosak S.A."/>
            <person name="Bradley R.K."/>
            <person name="Brand A.D."/>
            <person name="Brent M.R."/>
            <person name="Brooks A.N."/>
            <person name="Brown R.H."/>
            <person name="Butlin R.K."/>
            <person name="Caggese C."/>
            <person name="Calvi B.R."/>
            <person name="Bernardo de Carvalho A."/>
            <person name="Caspi A."/>
            <person name="Castrezana S."/>
            <person name="Celniker S.E."/>
            <person name="Chang J.L."/>
            <person name="Chapple C."/>
            <person name="Chatterji S."/>
            <person name="Chinwalla A."/>
            <person name="Civetta A."/>
            <person name="Clifton S.W."/>
            <person name="Comeron J.M."/>
            <person name="Costello J.C."/>
            <person name="Coyne J.A."/>
            <person name="Daub J."/>
            <person name="David R.G."/>
            <person name="Delcher A.L."/>
            <person name="Delehaunty K."/>
            <person name="Do C.B."/>
            <person name="Ebling H."/>
            <person name="Edwards K."/>
            <person name="Eickbush T."/>
            <person name="Evans J.D."/>
            <person name="Filipski A."/>
            <person name="Findeiss S."/>
            <person name="Freyhult E."/>
            <person name="Fulton L."/>
            <person name="Fulton R."/>
            <person name="Garcia A.C."/>
            <person name="Gardiner A."/>
            <person name="Garfield D.A."/>
            <person name="Garvin B.E."/>
            <person name="Gibson G."/>
            <person name="Gilbert D."/>
            <person name="Gnerre S."/>
            <person name="Godfrey J."/>
            <person name="Good R."/>
            <person name="Gotea V."/>
            <person name="Gravely B."/>
            <person name="Greenberg A.J."/>
            <person name="Griffiths-Jones S."/>
            <person name="Gross S."/>
            <person name="Guigo R."/>
            <person name="Gustafson E.A."/>
            <person name="Haerty W."/>
            <person name="Hahn M.W."/>
            <person name="Halligan D.L."/>
            <person name="Halpern A.L."/>
            <person name="Halter G.M."/>
            <person name="Han M.V."/>
            <person name="Heger A."/>
            <person name="Hillier L."/>
            <person name="Hinrichs A.S."/>
            <person name="Holmes I."/>
            <person name="Hoskins R.A."/>
            <person name="Hubisz M.J."/>
            <person name="Hultmark D."/>
            <person name="Huntley M.A."/>
            <person name="Jaffe D.B."/>
            <person name="Jagadeeshan S."/>
            <person name="Jeck W.R."/>
            <person name="Johnson J."/>
            <person name="Jones C.D."/>
            <person name="Jordan W.C."/>
            <person name="Karpen G.H."/>
            <person name="Kataoka E."/>
            <person name="Keightley P.D."/>
            <person name="Kheradpour P."/>
            <person name="Kirkness E.F."/>
            <person name="Koerich L.B."/>
            <person name="Kristiansen K."/>
            <person name="Kudrna D."/>
            <person name="Kulathinal R.J."/>
            <person name="Kumar S."/>
            <person name="Kwok R."/>
            <person name="Lander E."/>
            <person name="Langley C.H."/>
            <person name="Lapoint R."/>
            <person name="Lazzaro B.P."/>
            <person name="Lee S.J."/>
            <person name="Levesque L."/>
            <person name="Li R."/>
            <person name="Lin C.F."/>
            <person name="Lin M.F."/>
            <person name="Lindblad-Toh K."/>
            <person name="Llopart A."/>
            <person name="Long M."/>
            <person name="Low L."/>
            <person name="Lozovsky E."/>
            <person name="Lu J."/>
            <person name="Luo M."/>
            <person name="Machado C.A."/>
            <person name="Makalowski W."/>
            <person name="Marzo M."/>
            <person name="Matsuda M."/>
            <person name="Matzkin L."/>
            <person name="McAllister B."/>
            <person name="McBride C.S."/>
            <person name="McKernan B."/>
            <person name="McKernan K."/>
            <person name="Mendez-Lago M."/>
            <person name="Minx P."/>
            <person name="Mollenhauer M.U."/>
            <person name="Montooth K."/>
            <person name="Mount S.M."/>
            <person name="Mu X."/>
            <person name="Myers E."/>
            <person name="Negre B."/>
            <person name="Newfeld S."/>
            <person name="Nielsen R."/>
            <person name="Noor M.A."/>
            <person name="O'Grady P."/>
            <person name="Pachter L."/>
            <person name="Papaceit M."/>
            <person name="Parisi M.J."/>
            <person name="Parisi M."/>
            <person name="Parts L."/>
            <person name="Pedersen J.S."/>
            <person name="Pesole G."/>
            <person name="Phillippy A.M."/>
            <person name="Ponting C.P."/>
            <person name="Pop M."/>
            <person name="Porcelli D."/>
            <person name="Powell J.R."/>
            <person name="Prohaska S."/>
            <person name="Pruitt K."/>
            <person name="Puig M."/>
            <person name="Quesneville H."/>
            <person name="Ram K.R."/>
            <person name="Rand D."/>
            <person name="Rasmussen M.D."/>
            <person name="Reed L.K."/>
            <person name="Reenan R."/>
            <person name="Reily A."/>
            <person name="Remington K.A."/>
            <person name="Rieger T.T."/>
            <person name="Ritchie M.G."/>
            <person name="Robin C."/>
            <person name="Rogers Y.H."/>
            <person name="Rohde C."/>
            <person name="Rozas J."/>
            <person name="Rubenfield M.J."/>
            <person name="Ruiz A."/>
            <person name="Russo S."/>
            <person name="Salzberg S.L."/>
            <person name="Sanchez-Gracia A."/>
            <person name="Saranga D.J."/>
            <person name="Sato H."/>
            <person name="Schaeffer S.W."/>
            <person name="Schatz M.C."/>
            <person name="Schlenke T."/>
            <person name="Schwartz R."/>
            <person name="Segarra C."/>
            <person name="Singh R.S."/>
            <person name="Sirot L."/>
            <person name="Sirota M."/>
            <person name="Sisneros N.B."/>
            <person name="Smith C.D."/>
            <person name="Smith T.F."/>
            <person name="Spieth J."/>
            <person name="Stage D.E."/>
            <person name="Stark A."/>
            <person name="Stephan W."/>
            <person name="Strausberg R.L."/>
            <person name="Strempel S."/>
            <person name="Sturgill D."/>
            <person name="Sutton G."/>
            <person name="Sutton G.G."/>
            <person name="Tao W."/>
            <person name="Teichmann S."/>
            <person name="Tobari Y.N."/>
            <person name="Tomimura Y."/>
            <person name="Tsolas J.M."/>
            <person name="Valente V.L."/>
            <person name="Venter E."/>
            <person name="Venter J.C."/>
            <person name="Vicario S."/>
            <person name="Vieira F.G."/>
            <person name="Vilella A.J."/>
            <person name="Villasante A."/>
            <person name="Walenz B."/>
            <person name="Wang J."/>
            <person name="Wasserman M."/>
            <person name="Watts T."/>
            <person name="Wilson D."/>
            <person name="Wilson R.K."/>
            <person name="Wing R.A."/>
            <person name="Wolfner M.F."/>
            <person name="Wong A."/>
            <person name="Wong G.K."/>
            <person name="Wu C.I."/>
            <person name="Wu G."/>
            <person name="Yamamoto D."/>
            <person name="Yang H.P."/>
            <person name="Yang S.P."/>
            <person name="Yorke J.A."/>
            <person name="Yoshida K."/>
            <person name="Zdobnov E."/>
            <person name="Zhang P."/>
            <person name="Zhang Y."/>
            <person name="Zimin A.V."/>
            <person name="Baldwin J."/>
            <person name="Abdouelleil A."/>
            <person name="Abdulkadir J."/>
            <person name="Abebe A."/>
            <person name="Abera B."/>
            <person name="Abreu J."/>
            <person name="Acer S.C."/>
            <person name="Aftuck L."/>
            <person name="Alexander A."/>
            <person name="An P."/>
            <person name="Anderson E."/>
            <person name="Anderson S."/>
            <person name="Arachi H."/>
            <person name="Azer M."/>
            <person name="Bachantsang P."/>
            <person name="Barry A."/>
            <person name="Bayul T."/>
            <person name="Berlin A."/>
            <person name="Bessette D."/>
            <person name="Bloom T."/>
            <person name="Blye J."/>
            <person name="Boguslavskiy L."/>
            <person name="Bonnet C."/>
            <person name="Boukhgalter B."/>
            <person name="Bourzgui I."/>
            <person name="Brown A."/>
            <person name="Cahill P."/>
            <person name="Channer S."/>
            <person name="Cheshatsang Y."/>
            <person name="Chuda L."/>
            <person name="Citroen M."/>
            <person name="Collymore A."/>
            <person name="Cooke P."/>
            <person name="Costello M."/>
            <person name="D'Aco K."/>
            <person name="Daza R."/>
            <person name="De Haan G."/>
            <person name="DeGray S."/>
            <person name="DeMaso C."/>
            <person name="Dhargay N."/>
            <person name="Dooley K."/>
            <person name="Dooley E."/>
            <person name="Doricent M."/>
            <person name="Dorje P."/>
            <person name="Dorjee K."/>
            <person name="Dupes A."/>
            <person name="Elong R."/>
            <person name="Falk J."/>
            <person name="Farina A."/>
            <person name="Faro S."/>
            <person name="Ferguson D."/>
            <person name="Fisher S."/>
            <person name="Foley C.D."/>
            <person name="Franke A."/>
            <person name="Friedrich D."/>
            <person name="Gadbois L."/>
            <person name="Gearin G."/>
            <person name="Gearin C.R."/>
            <person name="Giannoukos G."/>
            <person name="Goode T."/>
            <person name="Graham J."/>
            <person name="Grandbois E."/>
            <person name="Grewal S."/>
            <person name="Gyaltsen K."/>
            <person name="Hafez N."/>
            <person name="Hagos B."/>
            <person name="Hall J."/>
            <person name="Henson C."/>
            <person name="Hollinger A."/>
            <person name="Honan T."/>
            <person name="Huard M.D."/>
            <person name="Hughes L."/>
            <person name="Hurhula B."/>
            <person name="Husby M.E."/>
            <person name="Kamat A."/>
            <person name="Kanga B."/>
            <person name="Kashin S."/>
            <person name="Khazanovich D."/>
            <person name="Kisner P."/>
            <person name="Lance K."/>
            <person name="Lara M."/>
            <person name="Lee W."/>
            <person name="Lennon N."/>
            <person name="Letendre F."/>
            <person name="LeVine R."/>
            <person name="Lipovsky A."/>
            <person name="Liu X."/>
            <person name="Liu J."/>
            <person name="Liu S."/>
            <person name="Lokyitsang T."/>
            <person name="Lokyitsang Y."/>
            <person name="Lubonja R."/>
            <person name="Lui A."/>
            <person name="MacDonald P."/>
            <person name="Magnisalis V."/>
            <person name="Maru K."/>
            <person name="Matthews C."/>
            <person name="McCusker W."/>
            <person name="McDonough S."/>
            <person name="Mehta T."/>
            <person name="Meldrim J."/>
            <person name="Meneus L."/>
            <person name="Mihai O."/>
            <person name="Mihalev A."/>
            <person name="Mihova T."/>
            <person name="Mittelman R."/>
            <person name="Mlenga V."/>
            <person name="Montmayeur A."/>
            <person name="Mulrain L."/>
            <person name="Navidi A."/>
            <person name="Naylor J."/>
            <person name="Negash T."/>
            <person name="Nguyen T."/>
            <person name="Nguyen N."/>
            <person name="Nicol R."/>
            <person name="Norbu C."/>
            <person name="Norbu N."/>
            <person name="Novod N."/>
            <person name="O'Neill B."/>
            <person name="Osman S."/>
            <person name="Markiewicz E."/>
            <person name="Oyono O.L."/>
            <person name="Patti C."/>
            <person name="Phunkhang P."/>
            <person name="Pierre F."/>
            <person name="Priest M."/>
            <person name="Raghuraman S."/>
            <person name="Rege F."/>
            <person name="Reyes R."/>
            <person name="Rise C."/>
            <person name="Rogov P."/>
            <person name="Ross K."/>
            <person name="Ryan E."/>
            <person name="Settipalli S."/>
            <person name="Shea T."/>
            <person name="Sherpa N."/>
            <person name="Shi L."/>
            <person name="Shih D."/>
            <person name="Sparrow T."/>
            <person name="Spaulding J."/>
            <person name="Stalker J."/>
            <person name="Stange-Thomann N."/>
            <person name="Stavropoulos S."/>
            <person name="Stone C."/>
            <person name="Strader C."/>
            <person name="Tesfaye S."/>
            <person name="Thomson T."/>
            <person name="Thoulutsang Y."/>
            <person name="Thoulutsang D."/>
            <person name="Topham K."/>
            <person name="Topping I."/>
            <person name="Tsamla T."/>
            <person name="Vassiliev H."/>
            <person name="Vo A."/>
            <person name="Wangchuk T."/>
            <person name="Wangdi T."/>
            <person name="Weiand M."/>
            <person name="Wilkinson J."/>
            <person name="Wilson A."/>
            <person name="Yadav S."/>
            <person name="Young G."/>
            <person name="Yu Q."/>
            <person name="Zembek L."/>
            <person name="Zhong D."/>
            <person name="Zimmer A."/>
            <person name="Zwirko Z."/>
            <person name="Jaffe D.B."/>
            <person name="Alvarez P."/>
            <person name="Brockman W."/>
            <person name="Butler J."/>
            <person name="Chin C."/>
            <person name="Gnerre S."/>
            <person name="Grabherr M."/>
            <person name="Kleber M."/>
            <person name="Mauceli E."/>
            <person name="MacCallum I."/>
        </authorList>
    </citation>
    <scope>NUCLEOTIDE SEQUENCE [LARGE SCALE GENOMIC DNA]</scope>
    <source>
        <strain evidence="10">MSH-3 / Tucson 14011-0111.49</strain>
    </source>
</reference>
<gene>
    <name evidence="9" type="primary">Dper\GL16437</name>
    <name evidence="9" type="ORF">Dper_GL16437</name>
</gene>